<comment type="caution">
    <text evidence="2">The sequence shown here is derived from an EMBL/GenBank/DDBJ whole genome shotgun (WGS) entry which is preliminary data.</text>
</comment>
<sequence length="252" mass="28448">MLNQCPVSNNPNTTYSNQSLTSSVISPTTVLDDVKNYIIKRSNQNNPLTNILQFPCVLQNSTNETNYTNIVKLTESPFSIKFAPYYNAVPRIFPGLDFIAYDVTKSLRYMTYFGSNAVPSIFLLRKNRLLARLNSTKDIQTLISLIESTLLNSTLIRVNINPILFRLDMSKKDAVTITDVQPTTYRRWVIPTQYLVFGSLMAIGILNMTKGLFRFSFGFVGGLGFGIVAGFMFAESSVGQYLIYQRSKYSRS</sequence>
<dbReference type="PANTHER" id="PTHR14684">
    <property type="entry name" value="THIOREDOXIN DOMAIN-CONTAINING PROTEIN 15"/>
    <property type="match status" value="1"/>
</dbReference>
<evidence type="ECO:0000313" key="3">
    <source>
        <dbReference type="EMBL" id="CAF3657890.1"/>
    </source>
</evidence>
<dbReference type="PANTHER" id="PTHR14684:SF2">
    <property type="entry name" value="THIOREDOXIN DOMAIN-CONTAINING PROTEIN 15"/>
    <property type="match status" value="1"/>
</dbReference>
<accession>A0A813XRB6</accession>
<dbReference type="InterPro" id="IPR042418">
    <property type="entry name" value="TXNDC15"/>
</dbReference>
<dbReference type="EMBL" id="CAJNOQ010001133">
    <property type="protein sequence ID" value="CAF0870666.1"/>
    <property type="molecule type" value="Genomic_DNA"/>
</dbReference>
<evidence type="ECO:0000313" key="4">
    <source>
        <dbReference type="Proteomes" id="UP000663829"/>
    </source>
</evidence>
<dbReference type="GO" id="GO:0005929">
    <property type="term" value="C:cilium"/>
    <property type="evidence" value="ECO:0007669"/>
    <property type="project" value="TreeGrafter"/>
</dbReference>
<evidence type="ECO:0000256" key="1">
    <source>
        <dbReference type="SAM" id="Phobius"/>
    </source>
</evidence>
<dbReference type="Proteomes" id="UP000681722">
    <property type="component" value="Unassembled WGS sequence"/>
</dbReference>
<reference evidence="2" key="1">
    <citation type="submission" date="2021-02" db="EMBL/GenBank/DDBJ databases">
        <authorList>
            <person name="Nowell W R."/>
        </authorList>
    </citation>
    <scope>NUCLEOTIDE SEQUENCE</scope>
</reference>
<dbReference type="Proteomes" id="UP000663829">
    <property type="component" value="Unassembled WGS sequence"/>
</dbReference>
<evidence type="ECO:0000313" key="2">
    <source>
        <dbReference type="EMBL" id="CAF0870666.1"/>
    </source>
</evidence>
<keyword evidence="1" id="KW-1133">Transmembrane helix</keyword>
<dbReference type="SUPFAM" id="SSF52833">
    <property type="entry name" value="Thioredoxin-like"/>
    <property type="match status" value="1"/>
</dbReference>
<feature type="transmembrane region" description="Helical" evidence="1">
    <location>
        <begin position="219"/>
        <end position="244"/>
    </location>
</feature>
<dbReference type="GO" id="GO:0060271">
    <property type="term" value="P:cilium assembly"/>
    <property type="evidence" value="ECO:0007669"/>
    <property type="project" value="TreeGrafter"/>
</dbReference>
<dbReference type="InterPro" id="IPR036249">
    <property type="entry name" value="Thioredoxin-like_sf"/>
</dbReference>
<organism evidence="2 4">
    <name type="scientific">Didymodactylos carnosus</name>
    <dbReference type="NCBI Taxonomy" id="1234261"/>
    <lineage>
        <taxon>Eukaryota</taxon>
        <taxon>Metazoa</taxon>
        <taxon>Spiralia</taxon>
        <taxon>Gnathifera</taxon>
        <taxon>Rotifera</taxon>
        <taxon>Eurotatoria</taxon>
        <taxon>Bdelloidea</taxon>
        <taxon>Philodinida</taxon>
        <taxon>Philodinidae</taxon>
        <taxon>Didymodactylos</taxon>
    </lineage>
</organism>
<gene>
    <name evidence="2" type="ORF">GPM918_LOCUS7081</name>
    <name evidence="3" type="ORF">SRO942_LOCUS7076</name>
</gene>
<name>A0A813XRB6_9BILA</name>
<keyword evidence="4" id="KW-1185">Reference proteome</keyword>
<dbReference type="AlphaFoldDB" id="A0A813XRB6"/>
<dbReference type="OrthoDB" id="1899781at2759"/>
<keyword evidence="1" id="KW-0812">Transmembrane</keyword>
<protein>
    <submittedName>
        <fullName evidence="2">Uncharacterized protein</fullName>
    </submittedName>
</protein>
<proteinExistence type="predicted"/>
<dbReference type="EMBL" id="CAJOBC010001132">
    <property type="protein sequence ID" value="CAF3657890.1"/>
    <property type="molecule type" value="Genomic_DNA"/>
</dbReference>
<keyword evidence="1" id="KW-0472">Membrane</keyword>